<keyword evidence="2" id="KW-0812">Transmembrane</keyword>
<feature type="transmembrane region" description="Helical" evidence="2">
    <location>
        <begin position="162"/>
        <end position="184"/>
    </location>
</feature>
<feature type="transmembrane region" description="Helical" evidence="2">
    <location>
        <begin position="29"/>
        <end position="46"/>
    </location>
</feature>
<dbReference type="Proteomes" id="UP000695562">
    <property type="component" value="Unassembled WGS sequence"/>
</dbReference>
<feature type="transmembrane region" description="Helical" evidence="2">
    <location>
        <begin position="92"/>
        <end position="114"/>
    </location>
</feature>
<evidence type="ECO:0000313" key="4">
    <source>
        <dbReference type="Proteomes" id="UP000695562"/>
    </source>
</evidence>
<comment type="caution">
    <text evidence="3">The sequence shown here is derived from an EMBL/GenBank/DDBJ whole genome shotgun (WGS) entry which is preliminary data.</text>
</comment>
<reference evidence="3" key="1">
    <citation type="submission" date="2020-01" db="EMBL/GenBank/DDBJ databases">
        <title>Development of genomics and gene disruption for Polysphondylium violaceum indicates a role for the polyketide synthase stlB in stalk morphogenesis.</title>
        <authorList>
            <person name="Narita B."/>
            <person name="Kawabe Y."/>
            <person name="Kin K."/>
            <person name="Saito T."/>
            <person name="Gibbs R."/>
            <person name="Kuspa A."/>
            <person name="Muzny D."/>
            <person name="Queller D."/>
            <person name="Richards S."/>
            <person name="Strassman J."/>
            <person name="Sucgang R."/>
            <person name="Worley K."/>
            <person name="Schaap P."/>
        </authorList>
    </citation>
    <scope>NUCLEOTIDE SEQUENCE</scope>
    <source>
        <strain evidence="3">QSvi11</strain>
    </source>
</reference>
<evidence type="ECO:0000256" key="1">
    <source>
        <dbReference type="SAM" id="MobiDB-lite"/>
    </source>
</evidence>
<feature type="region of interest" description="Disordered" evidence="1">
    <location>
        <begin position="294"/>
        <end position="328"/>
    </location>
</feature>
<feature type="transmembrane region" description="Helical" evidence="2">
    <location>
        <begin position="135"/>
        <end position="156"/>
    </location>
</feature>
<name>A0A8J4PSY9_9MYCE</name>
<evidence type="ECO:0000313" key="3">
    <source>
        <dbReference type="EMBL" id="KAF2072696.1"/>
    </source>
</evidence>
<evidence type="ECO:0000256" key="2">
    <source>
        <dbReference type="SAM" id="Phobius"/>
    </source>
</evidence>
<keyword evidence="4" id="KW-1185">Reference proteome</keyword>
<protein>
    <submittedName>
        <fullName evidence="3">Uncharacterized protein</fullName>
    </submittedName>
</protein>
<dbReference type="EMBL" id="AJWJ01000257">
    <property type="protein sequence ID" value="KAF2072696.1"/>
    <property type="molecule type" value="Genomic_DNA"/>
</dbReference>
<feature type="transmembrane region" description="Helical" evidence="2">
    <location>
        <begin position="58"/>
        <end position="80"/>
    </location>
</feature>
<feature type="transmembrane region" description="Helical" evidence="2">
    <location>
        <begin position="213"/>
        <end position="231"/>
    </location>
</feature>
<accession>A0A8J4PSY9</accession>
<organism evidence="3 4">
    <name type="scientific">Polysphondylium violaceum</name>
    <dbReference type="NCBI Taxonomy" id="133409"/>
    <lineage>
        <taxon>Eukaryota</taxon>
        <taxon>Amoebozoa</taxon>
        <taxon>Evosea</taxon>
        <taxon>Eumycetozoa</taxon>
        <taxon>Dictyostelia</taxon>
        <taxon>Dictyosteliales</taxon>
        <taxon>Dictyosteliaceae</taxon>
        <taxon>Polysphondylium</taxon>
    </lineage>
</organism>
<dbReference type="AlphaFoldDB" id="A0A8J4PSY9"/>
<sequence>MANSAEPESCYCDPSVARGFDCHEAGCRAYASVYFIFFLAITIESGRRLWFLRKNYKTAPFISLSQLCGGGLFFTIRHILLLAKVQEKFSLGFFLLFGVAFIISSYLWILIVWCNIIIQVNFSKGVQRVLPWVRYLIVFLNIALFIGFIIGVAIYWDWRATNIWIAVYVAIEAVLFFSFGYTIWKDYKDIGNISANGKMAEQTYKKVKKITKLSVYAIVSSILVAIFLWIGSMWKFKSDSQKVLYLFIQRFTLILMMVSMLVCLTLPSDDPVANDGSPSPTGSSKFNTKMKDLAFSKGDDDDDEEKGQVEEIGQSNSSVENISGQSNT</sequence>
<gene>
    <name evidence="3" type="ORF">CYY_006001</name>
</gene>
<proteinExistence type="predicted"/>
<keyword evidence="2" id="KW-0472">Membrane</keyword>
<feature type="transmembrane region" description="Helical" evidence="2">
    <location>
        <begin position="243"/>
        <end position="264"/>
    </location>
</feature>
<keyword evidence="2" id="KW-1133">Transmembrane helix</keyword>
<dbReference type="OrthoDB" id="19429at2759"/>
<feature type="compositionally biased region" description="Polar residues" evidence="1">
    <location>
        <begin position="313"/>
        <end position="328"/>
    </location>
</feature>